<sequence length="1435" mass="161835">MAPRQSNGPQGVALKFKEQLSWKAGKPIPVTTLIKRLKTLSQELKELDQEDVDRESLNKAARELCSQGLLSHKDKGVKAYTACCLADMLRLYAPDAPYTLNQLKDIFDLFVKQLKGLADPEAPYFQQYIYLLDSLSSVKSVVLVSDVPNAETLISQLFTIFFDMATPDGAKNIEYLMTDILVQLVDECNTIPGPVVDIIIAQFLRAGPANAQATAMKKSKHGKPDPQQQTLQAHVLPPAYNMAKTICNSCVDKMSRYICQYFSEVILDSSPDRAGTPIDDEENNEPSEEDLKELQKAHVLVKELWKACPGVLQNVVPQLEQELLAENVHLRTLAVDTIGEMALTGVLSSTFPITWTQWIGRQNDKSAVVRSRWAEAAVRIVDERNDSMVVQLLECVANKLLDGDEKVRIAVIKAIGSLDYLSITTKLSTEAPVFHENSARSNEVKNLGKQIMDRLAERVRDKRPAVRAEGIQVLARIWDMAYEDIASGNDLVIHQLGWIPDKILEAVYVNDAQLILQVQLAMFETLLPLGKDVAAKSKSKDEDDATAEKKRVERLLVILKHLEEKSKRIIWTLLGARHQQLVKVVGQLLTACEKWNGGVVEPEEDGSDKTAQVKQRVTQFLDFVAPLISLDTVDKTKHDLWRWINGNDRRIFSLMRTLINEDSSYSVIIRSIREIFKRLDSATLVETLRPLLYLISYSQYNRSHVPAIIDYSRTDQNGLGSVANELLKQVSDVAPGVLKAHVHTMCTHIQEQAPKNTDVEPDAGLVDTLKACSQFAKLYPTDFPQERKLFQALVSYALSGSNFTASKYAVSIIMAAAPRKELYAADLTKTCVQSWEYGNKSFLAKLSTISQLMLLAPSQAEEKATEITEICIQDILLKNRTPVTEDNNVDWVSDEDLDDECWAKILALKTLVNRLRAHPQHRRLQEFAAPIFRLLNSLISNEGEISKAKNTPKSHQSRLRLCAANCFLKLALVTSYDNIISPVDFNRLALVAQDERQQVRRGFVNKLKKYLMTQKLSSRFYGILFLMAYEPKADIKDETFRWLMARGRLERGIKNNNNVLEQVFAKFISLLAHHPDFDTKLEDLSDFAKYILFYLQTIATEENISLIYHIAQRIKQYRDALNPSSENIYYLSDLAQDIIRRYEAQKDWSMQSWPGKIDLPRSLYVPFSDQEAGRAIAMKAFVPSEISPMLDSLLRASNRSKKRKSESGSNSAGSKKKVKPNRPAKVPKTPKTPRRSDVVVPESERRRSGRASAKKSVIYAETDDEDEDEMDWEMDDDEKTPKKKKMEVSDAESDAESDKDVSMKTPSRPQRTSNRGKGTPKKDEEEVEEDEVVDEVVDEELDDEKEGEQVEEQEEGEQEVVQEEDEDDKDTQEPSPTPELQPKKATRSTRSKPVETPSKKPPAKATPAKKKSAAPANGTRRSSRGKPATDEDLDI</sequence>
<reference evidence="7 8" key="1">
    <citation type="journal article" date="2018" name="Nat. Ecol. Evol.">
        <title>Pezizomycetes genomes reveal the molecular basis of ectomycorrhizal truffle lifestyle.</title>
        <authorList>
            <person name="Murat C."/>
            <person name="Payen T."/>
            <person name="Noel B."/>
            <person name="Kuo A."/>
            <person name="Morin E."/>
            <person name="Chen J."/>
            <person name="Kohler A."/>
            <person name="Krizsan K."/>
            <person name="Balestrini R."/>
            <person name="Da Silva C."/>
            <person name="Montanini B."/>
            <person name="Hainaut M."/>
            <person name="Levati E."/>
            <person name="Barry K.W."/>
            <person name="Belfiori B."/>
            <person name="Cichocki N."/>
            <person name="Clum A."/>
            <person name="Dockter R.B."/>
            <person name="Fauchery L."/>
            <person name="Guy J."/>
            <person name="Iotti M."/>
            <person name="Le Tacon F."/>
            <person name="Lindquist E.A."/>
            <person name="Lipzen A."/>
            <person name="Malagnac F."/>
            <person name="Mello A."/>
            <person name="Molinier V."/>
            <person name="Miyauchi S."/>
            <person name="Poulain J."/>
            <person name="Riccioni C."/>
            <person name="Rubini A."/>
            <person name="Sitrit Y."/>
            <person name="Splivallo R."/>
            <person name="Traeger S."/>
            <person name="Wang M."/>
            <person name="Zifcakova L."/>
            <person name="Wipf D."/>
            <person name="Zambonelli A."/>
            <person name="Paolocci F."/>
            <person name="Nowrousian M."/>
            <person name="Ottonello S."/>
            <person name="Baldrian P."/>
            <person name="Spatafora J.W."/>
            <person name="Henrissat B."/>
            <person name="Nagy L.G."/>
            <person name="Aury J.M."/>
            <person name="Wincker P."/>
            <person name="Grigoriev I.V."/>
            <person name="Bonfante P."/>
            <person name="Martin F.M."/>
        </authorList>
    </citation>
    <scope>NUCLEOTIDE SEQUENCE [LARGE SCALE GENOMIC DNA]</scope>
    <source>
        <strain evidence="7 8">RN42</strain>
    </source>
</reference>
<name>A0A3N4IP94_ASCIM</name>
<feature type="compositionally biased region" description="Basic and acidic residues" evidence="6">
    <location>
        <begin position="1234"/>
        <end position="1246"/>
    </location>
</feature>
<dbReference type="STRING" id="1160509.A0A3N4IP94"/>
<dbReference type="InterPro" id="IPR039776">
    <property type="entry name" value="Pds5"/>
</dbReference>
<dbReference type="EMBL" id="ML119646">
    <property type="protein sequence ID" value="RPA87576.1"/>
    <property type="molecule type" value="Genomic_DNA"/>
</dbReference>
<evidence type="ECO:0000313" key="7">
    <source>
        <dbReference type="EMBL" id="RPA87576.1"/>
    </source>
</evidence>
<feature type="compositionally biased region" description="Polar residues" evidence="6">
    <location>
        <begin position="1304"/>
        <end position="1316"/>
    </location>
</feature>
<dbReference type="GO" id="GO:0051301">
    <property type="term" value="P:cell division"/>
    <property type="evidence" value="ECO:0007669"/>
    <property type="project" value="UniProtKB-KW"/>
</dbReference>
<evidence type="ECO:0000256" key="5">
    <source>
        <dbReference type="ARBA" id="ARBA00023306"/>
    </source>
</evidence>
<dbReference type="PANTHER" id="PTHR12663">
    <property type="entry name" value="ANDROGEN INDUCED INHIBITOR OF PROLIFERATION AS3 / PDS5-RELATED"/>
    <property type="match status" value="1"/>
</dbReference>
<dbReference type="GO" id="GO:0007064">
    <property type="term" value="P:mitotic sister chromatid cohesion"/>
    <property type="evidence" value="ECO:0007669"/>
    <property type="project" value="InterPro"/>
</dbReference>
<dbReference type="OrthoDB" id="200660at2759"/>
<evidence type="ECO:0000256" key="3">
    <source>
        <dbReference type="ARBA" id="ARBA00022776"/>
    </source>
</evidence>
<dbReference type="Pfam" id="PF20168">
    <property type="entry name" value="PDS5"/>
    <property type="match status" value="1"/>
</dbReference>
<keyword evidence="2" id="KW-0132">Cell division</keyword>
<evidence type="ECO:0000256" key="2">
    <source>
        <dbReference type="ARBA" id="ARBA00022618"/>
    </source>
</evidence>
<dbReference type="GO" id="GO:0005634">
    <property type="term" value="C:nucleus"/>
    <property type="evidence" value="ECO:0007669"/>
    <property type="project" value="UniProtKB-SubCell"/>
</dbReference>
<dbReference type="SUPFAM" id="SSF48371">
    <property type="entry name" value="ARM repeat"/>
    <property type="match status" value="1"/>
</dbReference>
<feature type="compositionally biased region" description="Acidic residues" evidence="6">
    <location>
        <begin position="1261"/>
        <end position="1278"/>
    </location>
</feature>
<proteinExistence type="predicted"/>
<keyword evidence="4" id="KW-0539">Nucleus</keyword>
<evidence type="ECO:0000256" key="1">
    <source>
        <dbReference type="ARBA" id="ARBA00004123"/>
    </source>
</evidence>
<dbReference type="PANTHER" id="PTHR12663:SF0">
    <property type="entry name" value="PRECOCIOUS DISSOCIATION OF SISTERS 5, ISOFORM A"/>
    <property type="match status" value="1"/>
</dbReference>
<dbReference type="Proteomes" id="UP000275078">
    <property type="component" value="Unassembled WGS sequence"/>
</dbReference>
<dbReference type="CDD" id="cd19953">
    <property type="entry name" value="PDS5"/>
    <property type="match status" value="1"/>
</dbReference>
<accession>A0A3N4IP94</accession>
<keyword evidence="8" id="KW-1185">Reference proteome</keyword>
<evidence type="ECO:0000256" key="6">
    <source>
        <dbReference type="SAM" id="MobiDB-lite"/>
    </source>
</evidence>
<gene>
    <name evidence="7" type="ORF">BJ508DRAFT_410336</name>
</gene>
<keyword evidence="3" id="KW-0498">Mitosis</keyword>
<dbReference type="GO" id="GO:0000785">
    <property type="term" value="C:chromatin"/>
    <property type="evidence" value="ECO:0007669"/>
    <property type="project" value="TreeGrafter"/>
</dbReference>
<organism evidence="7 8">
    <name type="scientific">Ascobolus immersus RN42</name>
    <dbReference type="NCBI Taxonomy" id="1160509"/>
    <lineage>
        <taxon>Eukaryota</taxon>
        <taxon>Fungi</taxon>
        <taxon>Dikarya</taxon>
        <taxon>Ascomycota</taxon>
        <taxon>Pezizomycotina</taxon>
        <taxon>Pezizomycetes</taxon>
        <taxon>Pezizales</taxon>
        <taxon>Ascobolaceae</taxon>
        <taxon>Ascobolus</taxon>
    </lineage>
</organism>
<dbReference type="InterPro" id="IPR011989">
    <property type="entry name" value="ARM-like"/>
</dbReference>
<feature type="compositionally biased region" description="Acidic residues" evidence="6">
    <location>
        <begin position="1325"/>
        <end position="1370"/>
    </location>
</feature>
<dbReference type="InterPro" id="IPR016024">
    <property type="entry name" value="ARM-type_fold"/>
</dbReference>
<evidence type="ECO:0000313" key="8">
    <source>
        <dbReference type="Proteomes" id="UP000275078"/>
    </source>
</evidence>
<dbReference type="GO" id="GO:0006281">
    <property type="term" value="P:DNA repair"/>
    <property type="evidence" value="ECO:0007669"/>
    <property type="project" value="TreeGrafter"/>
</dbReference>
<feature type="region of interest" description="Disordered" evidence="6">
    <location>
        <begin position="1197"/>
        <end position="1435"/>
    </location>
</feature>
<keyword evidence="5" id="KW-0131">Cell cycle</keyword>
<comment type="subcellular location">
    <subcellularLocation>
        <location evidence="1">Nucleus</location>
    </subcellularLocation>
</comment>
<dbReference type="Gene3D" id="1.25.10.10">
    <property type="entry name" value="Leucine-rich Repeat Variant"/>
    <property type="match status" value="1"/>
</dbReference>
<evidence type="ECO:0000256" key="4">
    <source>
        <dbReference type="ARBA" id="ARBA00023242"/>
    </source>
</evidence>
<protein>
    <submittedName>
        <fullName evidence="7">ARM repeat-containing protein</fullName>
    </submittedName>
</protein>